<evidence type="ECO:0000256" key="5">
    <source>
        <dbReference type="ARBA" id="ARBA00023136"/>
    </source>
</evidence>
<feature type="transmembrane region" description="Helical" evidence="6">
    <location>
        <begin position="133"/>
        <end position="150"/>
    </location>
</feature>
<evidence type="ECO:0000256" key="3">
    <source>
        <dbReference type="ARBA" id="ARBA00022748"/>
    </source>
</evidence>
<gene>
    <name evidence="8" type="ORF">MBEBAB_2517</name>
</gene>
<evidence type="ECO:0000313" key="9">
    <source>
        <dbReference type="Proteomes" id="UP000016569"/>
    </source>
</evidence>
<dbReference type="PANTHER" id="PTHR32234:SF3">
    <property type="entry name" value="SUPPRESSION OF COPPER SENSITIVITY PROTEIN"/>
    <property type="match status" value="1"/>
</dbReference>
<evidence type="ECO:0000256" key="2">
    <source>
        <dbReference type="ARBA" id="ARBA00022692"/>
    </source>
</evidence>
<dbReference type="GO" id="GO:0045454">
    <property type="term" value="P:cell redox homeostasis"/>
    <property type="evidence" value="ECO:0007669"/>
    <property type="project" value="TreeGrafter"/>
</dbReference>
<dbReference type="InterPro" id="IPR003834">
    <property type="entry name" value="Cyt_c_assmbl_TM_dom"/>
</dbReference>
<comment type="caution">
    <text evidence="8">The sequence shown here is derived from an EMBL/GenBank/DDBJ whole genome shotgun (WGS) entry which is preliminary data.</text>
</comment>
<dbReference type="PANTHER" id="PTHR32234">
    <property type="entry name" value="THIOL:DISULFIDE INTERCHANGE PROTEIN DSBD"/>
    <property type="match status" value="1"/>
</dbReference>
<feature type="transmembrane region" description="Helical" evidence="6">
    <location>
        <begin position="12"/>
        <end position="35"/>
    </location>
</feature>
<dbReference type="AlphaFoldDB" id="A0A8E0ND99"/>
<feature type="domain" description="Cytochrome C biogenesis protein transmembrane" evidence="7">
    <location>
        <begin position="6"/>
        <end position="146"/>
    </location>
</feature>
<keyword evidence="4 6" id="KW-1133">Transmembrane helix</keyword>
<dbReference type="Proteomes" id="UP000016569">
    <property type="component" value="Unassembled WGS sequence"/>
</dbReference>
<reference evidence="9" key="1">
    <citation type="journal article" date="2013" name="Genome Announc.">
        <title>Draft Genome Sequence of the Dimorphic Prosthecate Bacterium Brevundimonas abyssalis TAR-001T.</title>
        <authorList>
            <person name="Tsubouchi T."/>
            <person name="Nishi S."/>
            <person name="Usui K."/>
            <person name="Shimane Y."/>
            <person name="Takaki Y."/>
            <person name="Maruyama T."/>
            <person name="Hatada Y."/>
        </authorList>
    </citation>
    <scope>NUCLEOTIDE SEQUENCE [LARGE SCALE GENOMIC DNA]</scope>
    <source>
        <strain evidence="9">TAR-001</strain>
    </source>
</reference>
<organism evidence="8 9">
    <name type="scientific">Brevundimonas abyssalis TAR-001</name>
    <dbReference type="NCBI Taxonomy" id="1391729"/>
    <lineage>
        <taxon>Bacteria</taxon>
        <taxon>Pseudomonadati</taxon>
        <taxon>Pseudomonadota</taxon>
        <taxon>Alphaproteobacteria</taxon>
        <taxon>Caulobacterales</taxon>
        <taxon>Caulobacteraceae</taxon>
        <taxon>Brevundimonas</taxon>
    </lineage>
</organism>
<evidence type="ECO:0000256" key="4">
    <source>
        <dbReference type="ARBA" id="ARBA00022989"/>
    </source>
</evidence>
<sequence length="165" mass="16782">MGWGFQLQSPGVIAGLALLMLAVGLNLSGVFHVGMAAQGLAEGGAGGRLSRLPGSVGAFFTGVLAVVVAAPCTAPFMAFALGAALVMPAPMAVAVFLMLGLGLALPYVAVSLSPGLLKRFPRPGPWMDRLKGVLAFPMYGAALWLVWVFARQAGAESLALLMTGA</sequence>
<accession>A0A8E0ND99</accession>
<dbReference type="RefSeq" id="WP_021698361.1">
    <property type="nucleotide sequence ID" value="NZ_BATC01000061.1"/>
</dbReference>
<evidence type="ECO:0000256" key="6">
    <source>
        <dbReference type="SAM" id="Phobius"/>
    </source>
</evidence>
<keyword evidence="9" id="KW-1185">Reference proteome</keyword>
<dbReference type="EMBL" id="BATC01000061">
    <property type="protein sequence ID" value="GAD60267.1"/>
    <property type="molecule type" value="Genomic_DNA"/>
</dbReference>
<evidence type="ECO:0000256" key="1">
    <source>
        <dbReference type="ARBA" id="ARBA00004141"/>
    </source>
</evidence>
<proteinExistence type="predicted"/>
<dbReference type="GO" id="GO:0015035">
    <property type="term" value="F:protein-disulfide reductase activity"/>
    <property type="evidence" value="ECO:0007669"/>
    <property type="project" value="TreeGrafter"/>
</dbReference>
<keyword evidence="2 6" id="KW-0812">Transmembrane</keyword>
<name>A0A8E0ND99_9CAUL</name>
<protein>
    <submittedName>
        <fullName evidence="8">Cytochrome c-type biogenesis protein DsbD, protein-disulfide reductase</fullName>
    </submittedName>
</protein>
<dbReference type="GO" id="GO:0016020">
    <property type="term" value="C:membrane"/>
    <property type="evidence" value="ECO:0007669"/>
    <property type="project" value="UniProtKB-SubCell"/>
</dbReference>
<feature type="transmembrane region" description="Helical" evidence="6">
    <location>
        <begin position="56"/>
        <end position="85"/>
    </location>
</feature>
<evidence type="ECO:0000259" key="7">
    <source>
        <dbReference type="Pfam" id="PF02683"/>
    </source>
</evidence>
<keyword evidence="3" id="KW-0201">Cytochrome c-type biogenesis</keyword>
<keyword evidence="5 6" id="KW-0472">Membrane</keyword>
<dbReference type="Pfam" id="PF02683">
    <property type="entry name" value="DsbD_TM"/>
    <property type="match status" value="1"/>
</dbReference>
<evidence type="ECO:0000313" key="8">
    <source>
        <dbReference type="EMBL" id="GAD60267.1"/>
    </source>
</evidence>
<dbReference type="GO" id="GO:0017004">
    <property type="term" value="P:cytochrome complex assembly"/>
    <property type="evidence" value="ECO:0007669"/>
    <property type="project" value="UniProtKB-KW"/>
</dbReference>
<feature type="transmembrane region" description="Helical" evidence="6">
    <location>
        <begin position="91"/>
        <end position="112"/>
    </location>
</feature>
<comment type="subcellular location">
    <subcellularLocation>
        <location evidence="1">Membrane</location>
        <topology evidence="1">Multi-pass membrane protein</topology>
    </subcellularLocation>
</comment>